<keyword evidence="1" id="KW-1133">Transmembrane helix</keyword>
<organism evidence="2 3">
    <name type="scientific">Paenibacillus xylanilyticus</name>
    <dbReference type="NCBI Taxonomy" id="248903"/>
    <lineage>
        <taxon>Bacteria</taxon>
        <taxon>Bacillati</taxon>
        <taxon>Bacillota</taxon>
        <taxon>Bacilli</taxon>
        <taxon>Bacillales</taxon>
        <taxon>Paenibacillaceae</taxon>
        <taxon>Paenibacillus</taxon>
    </lineage>
</organism>
<accession>A0A7Y6BXZ1</accession>
<proteinExistence type="predicted"/>
<gene>
    <name evidence="2" type="ORF">HP552_17435</name>
</gene>
<comment type="caution">
    <text evidence="2">The sequence shown here is derived from an EMBL/GenBank/DDBJ whole genome shotgun (WGS) entry which is preliminary data.</text>
</comment>
<keyword evidence="1" id="KW-0472">Membrane</keyword>
<dbReference type="RefSeq" id="WP_175396678.1">
    <property type="nucleotide sequence ID" value="NZ_JABMCB010000190.1"/>
</dbReference>
<dbReference type="AlphaFoldDB" id="A0A7Y6BXZ1"/>
<feature type="transmembrane region" description="Helical" evidence="1">
    <location>
        <begin position="12"/>
        <end position="30"/>
    </location>
</feature>
<evidence type="ECO:0000256" key="1">
    <source>
        <dbReference type="SAM" id="Phobius"/>
    </source>
</evidence>
<protein>
    <submittedName>
        <fullName evidence="2">Uncharacterized protein</fullName>
    </submittedName>
</protein>
<reference evidence="2 3" key="1">
    <citation type="submission" date="2020-05" db="EMBL/GenBank/DDBJ databases">
        <title>Genome Sequencing of Type Strains.</title>
        <authorList>
            <person name="Lemaire J.F."/>
            <person name="Inderbitzin P."/>
            <person name="Gregorio O.A."/>
            <person name="Collins S.B."/>
            <person name="Wespe N."/>
            <person name="Knight-Connoni V."/>
        </authorList>
    </citation>
    <scope>NUCLEOTIDE SEQUENCE [LARGE SCALE GENOMIC DNA]</scope>
    <source>
        <strain evidence="2 3">LMG 21957</strain>
    </source>
</reference>
<keyword evidence="1" id="KW-0812">Transmembrane</keyword>
<evidence type="ECO:0000313" key="2">
    <source>
        <dbReference type="EMBL" id="NUU76997.1"/>
    </source>
</evidence>
<dbReference type="Proteomes" id="UP000526125">
    <property type="component" value="Unassembled WGS sequence"/>
</dbReference>
<sequence length="144" mass="16248">MGMPRRSLPWRIIIPTIIVIVIGLVVYFSFQNVFDLFRNFRVTINNESDYDIVSVKTGLEKGDNSKNNIEDGSLYILQKDVPSGKKVKFAPQLKLSGEGAIYLEFTDNQGKSQHHTVCGYTEYLSGNSYVTITNDKVSVVEECM</sequence>
<evidence type="ECO:0000313" key="3">
    <source>
        <dbReference type="Proteomes" id="UP000526125"/>
    </source>
</evidence>
<keyword evidence="3" id="KW-1185">Reference proteome</keyword>
<name>A0A7Y6BXZ1_9BACL</name>
<dbReference type="EMBL" id="JABMCB010000190">
    <property type="protein sequence ID" value="NUU76997.1"/>
    <property type="molecule type" value="Genomic_DNA"/>
</dbReference>